<gene>
    <name evidence="2" type="ORF">HNP73_003921</name>
</gene>
<comment type="caution">
    <text evidence="2">The sequence shown here is derived from an EMBL/GenBank/DDBJ whole genome shotgun (WGS) entry which is preliminary data.</text>
</comment>
<dbReference type="AlphaFoldDB" id="A0A840ST74"/>
<protein>
    <submittedName>
        <fullName evidence="2">YVTN family beta-propeller protein</fullName>
    </submittedName>
</protein>
<proteinExistence type="predicted"/>
<name>A0A840ST74_9RHOB</name>
<organism evidence="2 3">
    <name type="scientific">Amaricoccus macauensis</name>
    <dbReference type="NCBI Taxonomy" id="57001"/>
    <lineage>
        <taxon>Bacteria</taxon>
        <taxon>Pseudomonadati</taxon>
        <taxon>Pseudomonadota</taxon>
        <taxon>Alphaproteobacteria</taxon>
        <taxon>Rhodobacterales</taxon>
        <taxon>Paracoccaceae</taxon>
        <taxon>Amaricoccus</taxon>
    </lineage>
</organism>
<keyword evidence="1" id="KW-0732">Signal</keyword>
<dbReference type="InterPro" id="IPR051200">
    <property type="entry name" value="Host-pathogen_enzymatic-act"/>
</dbReference>
<sequence length="307" mass="31561">MKLAALFLLALSAGMAGAADLAAVTSQGAGALTLLDPASGEIRATVPLPGKPAAVSVDAARGRILAVAVETKRLHIFDLTGRELRQVALEGAPFGLAVDPATGLAYVSDWEVPRVFEVDPGTGAILREIATGPTPSGIAIVDGLMVTADRDANALSLIELSSGATRTVPVGEHPFGLTLHEGRAFTADVLANTVSVVDLATGKTVATIPTGERPYAVAFALDEGFVTDQYGSTVTVFDVGRLEVTGTIDVGEYPEGIAPTSDGRSLVVANWFSDSVMVIDAASHEVVREITMPEGPRAFGAFVAAVP</sequence>
<accession>A0A840ST74</accession>
<feature type="chain" id="PRO_5032966491" evidence="1">
    <location>
        <begin position="19"/>
        <end position="307"/>
    </location>
</feature>
<dbReference type="InterPro" id="IPR011964">
    <property type="entry name" value="YVTN_b-propeller_repeat"/>
</dbReference>
<evidence type="ECO:0000313" key="3">
    <source>
        <dbReference type="Proteomes" id="UP000549457"/>
    </source>
</evidence>
<dbReference type="Gene3D" id="2.130.10.10">
    <property type="entry name" value="YVTN repeat-like/Quinoprotein amine dehydrogenase"/>
    <property type="match status" value="2"/>
</dbReference>
<dbReference type="RefSeq" id="WP_184153954.1">
    <property type="nucleotide sequence ID" value="NZ_JACHFM010000005.1"/>
</dbReference>
<feature type="signal peptide" evidence="1">
    <location>
        <begin position="1"/>
        <end position="18"/>
    </location>
</feature>
<dbReference type="InterPro" id="IPR015943">
    <property type="entry name" value="WD40/YVTN_repeat-like_dom_sf"/>
</dbReference>
<dbReference type="Proteomes" id="UP000549457">
    <property type="component" value="Unassembled WGS sequence"/>
</dbReference>
<evidence type="ECO:0000313" key="2">
    <source>
        <dbReference type="EMBL" id="MBB5223960.1"/>
    </source>
</evidence>
<evidence type="ECO:0000256" key="1">
    <source>
        <dbReference type="SAM" id="SignalP"/>
    </source>
</evidence>
<dbReference type="SUPFAM" id="SSF51004">
    <property type="entry name" value="C-terminal (heme d1) domain of cytochrome cd1-nitrite reductase"/>
    <property type="match status" value="1"/>
</dbReference>
<keyword evidence="3" id="KW-1185">Reference proteome</keyword>
<dbReference type="EMBL" id="JACHFM010000005">
    <property type="protein sequence ID" value="MBB5223960.1"/>
    <property type="molecule type" value="Genomic_DNA"/>
</dbReference>
<dbReference type="PANTHER" id="PTHR47197:SF3">
    <property type="entry name" value="DIHYDRO-HEME D1 DEHYDROGENASE"/>
    <property type="match status" value="1"/>
</dbReference>
<reference evidence="2 3" key="1">
    <citation type="submission" date="2020-08" db="EMBL/GenBank/DDBJ databases">
        <title>Genomic Encyclopedia of Type Strains, Phase IV (KMG-IV): sequencing the most valuable type-strain genomes for metagenomic binning, comparative biology and taxonomic classification.</title>
        <authorList>
            <person name="Goeker M."/>
        </authorList>
    </citation>
    <scope>NUCLEOTIDE SEQUENCE [LARGE SCALE GENOMIC DNA]</scope>
    <source>
        <strain evidence="2 3">DSM 101730</strain>
    </source>
</reference>
<dbReference type="InterPro" id="IPR011048">
    <property type="entry name" value="Haem_d1_sf"/>
</dbReference>
<dbReference type="PANTHER" id="PTHR47197">
    <property type="entry name" value="PROTEIN NIRF"/>
    <property type="match status" value="1"/>
</dbReference>
<dbReference type="NCBIfam" id="TIGR02276">
    <property type="entry name" value="beta_rpt_yvtn"/>
    <property type="match status" value="1"/>
</dbReference>